<keyword evidence="1" id="KW-0812">Transmembrane</keyword>
<dbReference type="InterPro" id="IPR012902">
    <property type="entry name" value="N_methyl_site"/>
</dbReference>
<reference evidence="2 3" key="1">
    <citation type="submission" date="2017-05" db="EMBL/GenBank/DDBJ databases">
        <authorList>
            <person name="Varghese N."/>
            <person name="Submissions S."/>
        </authorList>
    </citation>
    <scope>NUCLEOTIDE SEQUENCE [LARGE SCALE GENOMIC DNA]</scope>
    <source>
        <strain evidence="2 3">DSM 16304</strain>
    </source>
</reference>
<dbReference type="InterPro" id="IPR045584">
    <property type="entry name" value="Pilin-like"/>
</dbReference>
<dbReference type="SUPFAM" id="SSF54523">
    <property type="entry name" value="Pili subunits"/>
    <property type="match status" value="1"/>
</dbReference>
<protein>
    <submittedName>
        <fullName evidence="2">Prepilin-type N-terminal cleavage/methylation domain-containing protein</fullName>
    </submittedName>
</protein>
<dbReference type="Pfam" id="PF07963">
    <property type="entry name" value="N_methyl"/>
    <property type="match status" value="1"/>
</dbReference>
<keyword evidence="3" id="KW-1185">Reference proteome</keyword>
<dbReference type="PROSITE" id="PS00409">
    <property type="entry name" value="PROKAR_NTER_METHYL"/>
    <property type="match status" value="1"/>
</dbReference>
<dbReference type="EMBL" id="FXTM01000005">
    <property type="protein sequence ID" value="SMO46942.1"/>
    <property type="molecule type" value="Genomic_DNA"/>
</dbReference>
<evidence type="ECO:0000313" key="3">
    <source>
        <dbReference type="Proteomes" id="UP000317315"/>
    </source>
</evidence>
<evidence type="ECO:0000256" key="1">
    <source>
        <dbReference type="SAM" id="Phobius"/>
    </source>
</evidence>
<gene>
    <name evidence="2" type="ORF">SAMN06269117_10590</name>
</gene>
<organism evidence="2 3">
    <name type="scientific">Balnearium lithotrophicum</name>
    <dbReference type="NCBI Taxonomy" id="223788"/>
    <lineage>
        <taxon>Bacteria</taxon>
        <taxon>Pseudomonadati</taxon>
        <taxon>Aquificota</taxon>
        <taxon>Aquificia</taxon>
        <taxon>Desulfurobacteriales</taxon>
        <taxon>Desulfurobacteriaceae</taxon>
        <taxon>Balnearium</taxon>
    </lineage>
</organism>
<dbReference type="Gene3D" id="3.30.700.10">
    <property type="entry name" value="Glycoprotein, Type 4 Pilin"/>
    <property type="match status" value="1"/>
</dbReference>
<proteinExistence type="predicted"/>
<dbReference type="OrthoDB" id="15183at2"/>
<sequence length="159" mass="18169">MFKKEGFTLVEVLIVIVIISILTTIAIASFKIYKTLTRNSIALYDLKNLINDELAYYSINQKFAPFSAEDVTQNGIIRVDGFEHKYLSKDIRAVAKVNGSYANFCTKHTYGDKIYAYQTENDMIYWKKSSIGYPLQDDDCPDATPNNDFVGWHTLAQKQ</sequence>
<keyword evidence="1" id="KW-1133">Transmembrane helix</keyword>
<feature type="transmembrane region" description="Helical" evidence="1">
    <location>
        <begin position="12"/>
        <end position="33"/>
    </location>
</feature>
<dbReference type="NCBIfam" id="TIGR02532">
    <property type="entry name" value="IV_pilin_GFxxxE"/>
    <property type="match status" value="1"/>
</dbReference>
<keyword evidence="1" id="KW-0472">Membrane</keyword>
<accession>A0A521BIL7</accession>
<name>A0A521BIL7_9BACT</name>
<dbReference type="AlphaFoldDB" id="A0A521BIL7"/>
<dbReference type="RefSeq" id="WP_142934511.1">
    <property type="nucleotide sequence ID" value="NZ_FXTM01000005.1"/>
</dbReference>
<evidence type="ECO:0000313" key="2">
    <source>
        <dbReference type="EMBL" id="SMO46942.1"/>
    </source>
</evidence>
<dbReference type="Proteomes" id="UP000317315">
    <property type="component" value="Unassembled WGS sequence"/>
</dbReference>